<evidence type="ECO:0008006" key="4">
    <source>
        <dbReference type="Google" id="ProtNLM"/>
    </source>
</evidence>
<protein>
    <recommendedName>
        <fullName evidence="4">DUF4345 domain-containing protein</fullName>
    </recommendedName>
</protein>
<dbReference type="EMBL" id="CXOJ01000003">
    <property type="protein sequence ID" value="CTP82710.1"/>
    <property type="molecule type" value="Genomic_DNA"/>
</dbReference>
<feature type="transmembrane region" description="Helical" evidence="1">
    <location>
        <begin position="45"/>
        <end position="63"/>
    </location>
</feature>
<name>A0A0K2ZH74_9XANT</name>
<evidence type="ECO:0000256" key="1">
    <source>
        <dbReference type="SAM" id="Phobius"/>
    </source>
</evidence>
<reference evidence="2 3" key="1">
    <citation type="submission" date="2015-07" db="EMBL/GenBank/DDBJ databases">
        <authorList>
            <person name="Noorani M."/>
        </authorList>
    </citation>
    <scope>NUCLEOTIDE SEQUENCE [LARGE SCALE GENOMIC DNA]</scope>
    <source>
        <strain evidence="2">LMG730</strain>
    </source>
</reference>
<dbReference type="RefSeq" id="WP_053836835.1">
    <property type="nucleotide sequence ID" value="NZ_CP076251.1"/>
</dbReference>
<sequence>MAKAYLWFNAALYAVLAIWCTLLPAQTAAAVGYIGLDRSGQSEYLVIYGGLQLGMAFLFGYFVRSGQIRTGLLLALAFYVPIVLYRSASLLRLWPVGPTTTGLAGFEILLLLAALALWRGQRR</sequence>
<keyword evidence="1" id="KW-0472">Membrane</keyword>
<organism evidence="2 3">
    <name type="scientific">Xanthomonas graminis pv. phlei</name>
    <dbReference type="NCBI Taxonomy" id="487906"/>
    <lineage>
        <taxon>Bacteria</taxon>
        <taxon>Pseudomonadati</taxon>
        <taxon>Pseudomonadota</taxon>
        <taxon>Gammaproteobacteria</taxon>
        <taxon>Lysobacterales</taxon>
        <taxon>Lysobacteraceae</taxon>
        <taxon>Xanthomonas</taxon>
        <taxon>Xanthomonas translucens group</taxon>
        <taxon>Xanthomonas graminis</taxon>
    </lineage>
</organism>
<feature type="transmembrane region" description="Helical" evidence="1">
    <location>
        <begin position="100"/>
        <end position="118"/>
    </location>
</feature>
<evidence type="ECO:0000313" key="3">
    <source>
        <dbReference type="Proteomes" id="UP000045978"/>
    </source>
</evidence>
<dbReference type="AlphaFoldDB" id="A0A0K2ZH74"/>
<keyword evidence="1" id="KW-0812">Transmembrane</keyword>
<proteinExistence type="predicted"/>
<dbReference type="Proteomes" id="UP000045978">
    <property type="component" value="Unassembled WGS sequence"/>
</dbReference>
<gene>
    <name evidence="2" type="ORF">XTPLMG730_0176</name>
</gene>
<evidence type="ECO:0000313" key="2">
    <source>
        <dbReference type="EMBL" id="CTP82710.1"/>
    </source>
</evidence>
<accession>A0A0K2ZH74</accession>
<feature type="transmembrane region" description="Helical" evidence="1">
    <location>
        <begin position="70"/>
        <end position="88"/>
    </location>
</feature>
<keyword evidence="1" id="KW-1133">Transmembrane helix</keyword>